<organism evidence="1 2">
    <name type="scientific">Metarhizobium album</name>
    <dbReference type="NCBI Taxonomy" id="2182425"/>
    <lineage>
        <taxon>Bacteria</taxon>
        <taxon>Pseudomonadati</taxon>
        <taxon>Pseudomonadota</taxon>
        <taxon>Alphaproteobacteria</taxon>
        <taxon>Hyphomicrobiales</taxon>
        <taxon>Rhizobiaceae</taxon>
        <taxon>Metarhizobium</taxon>
    </lineage>
</organism>
<dbReference type="InterPro" id="IPR023346">
    <property type="entry name" value="Lysozyme-like_dom_sf"/>
</dbReference>
<dbReference type="Proteomes" id="UP000245252">
    <property type="component" value="Unassembled WGS sequence"/>
</dbReference>
<dbReference type="AlphaFoldDB" id="A0A2U2DYN8"/>
<dbReference type="EMBL" id="QFBC01000001">
    <property type="protein sequence ID" value="PWE58413.1"/>
    <property type="molecule type" value="Genomic_DNA"/>
</dbReference>
<evidence type="ECO:0008006" key="3">
    <source>
        <dbReference type="Google" id="ProtNLM"/>
    </source>
</evidence>
<evidence type="ECO:0000313" key="2">
    <source>
        <dbReference type="Proteomes" id="UP000245252"/>
    </source>
</evidence>
<reference evidence="1 2" key="1">
    <citation type="submission" date="2018-05" db="EMBL/GenBank/DDBJ databases">
        <title>The draft genome of strain NS-104.</title>
        <authorList>
            <person name="Hang P."/>
            <person name="Jiang J."/>
        </authorList>
    </citation>
    <scope>NUCLEOTIDE SEQUENCE [LARGE SCALE GENOMIC DNA]</scope>
    <source>
        <strain evidence="1 2">NS-104</strain>
    </source>
</reference>
<accession>A0A2U2DYN8</accession>
<keyword evidence="2" id="KW-1185">Reference proteome</keyword>
<name>A0A2U2DYN8_9HYPH</name>
<dbReference type="Gene3D" id="1.10.530.10">
    <property type="match status" value="1"/>
</dbReference>
<comment type="caution">
    <text evidence="1">The sequence shown here is derived from an EMBL/GenBank/DDBJ whole genome shotgun (WGS) entry which is preliminary data.</text>
</comment>
<gene>
    <name evidence="1" type="ORF">DEM27_03070</name>
</gene>
<evidence type="ECO:0000313" key="1">
    <source>
        <dbReference type="EMBL" id="PWE58413.1"/>
    </source>
</evidence>
<dbReference type="SUPFAM" id="SSF53955">
    <property type="entry name" value="Lysozyme-like"/>
    <property type="match status" value="1"/>
</dbReference>
<sequence length="210" mass="23751">MGMAIDRRFFFDHIRAAPFGGMLKQPQVDGMSAILDRWERTMAAQDERWLAYVLATVYHETARTMQPVRETLADSDERAVAILEEAFAKGRLSWVKTPYWRPDEDGKSWLGRGFVQLTHRRNYAAMSDITGIDLVAAPERAMETETALSILFEGMRRGSFTGHKLADYFNASTEDWAGARKIVNGMDRAEQIGGYGRLFHAALRGDRGRG</sequence>
<proteinExistence type="predicted"/>
<dbReference type="OrthoDB" id="3078754at2"/>
<protein>
    <recommendedName>
        <fullName evidence="3">Glycoside hydrolase family 19 catalytic domain-containing protein</fullName>
    </recommendedName>
</protein>